<dbReference type="RefSeq" id="XP_014483266.1">
    <property type="nucleotide sequence ID" value="XM_014627780.1"/>
</dbReference>
<reference evidence="13" key="1">
    <citation type="submission" date="2025-08" db="UniProtKB">
        <authorList>
            <consortium name="RefSeq"/>
        </authorList>
    </citation>
    <scope>IDENTIFICATION</scope>
</reference>
<dbReference type="Proteomes" id="UP000515204">
    <property type="component" value="Unplaced"/>
</dbReference>
<feature type="region of interest" description="Disordered" evidence="10">
    <location>
        <begin position="324"/>
        <end position="392"/>
    </location>
</feature>
<dbReference type="GO" id="GO:0008270">
    <property type="term" value="F:zinc ion binding"/>
    <property type="evidence" value="ECO:0007669"/>
    <property type="project" value="UniProtKB-KW"/>
</dbReference>
<dbReference type="GeneID" id="106748865"/>
<keyword evidence="6" id="KW-0539">Nucleus</keyword>
<feature type="domain" description="CCHC-type" evidence="11">
    <location>
        <begin position="582"/>
        <end position="598"/>
    </location>
</feature>
<dbReference type="GO" id="GO:0071038">
    <property type="term" value="P:TRAMP-dependent tRNA surveillance pathway"/>
    <property type="evidence" value="ECO:0007669"/>
    <property type="project" value="TreeGrafter"/>
</dbReference>
<dbReference type="GO" id="GO:0071035">
    <property type="term" value="P:nuclear polyadenylation-dependent rRNA catabolic process"/>
    <property type="evidence" value="ECO:0007669"/>
    <property type="project" value="TreeGrafter"/>
</dbReference>
<organism evidence="12 13">
    <name type="scientific">Dinoponera quadriceps</name>
    <name type="common">South American ant</name>
    <dbReference type="NCBI Taxonomy" id="609295"/>
    <lineage>
        <taxon>Eukaryota</taxon>
        <taxon>Metazoa</taxon>
        <taxon>Ecdysozoa</taxon>
        <taxon>Arthropoda</taxon>
        <taxon>Hexapoda</taxon>
        <taxon>Insecta</taxon>
        <taxon>Pterygota</taxon>
        <taxon>Neoptera</taxon>
        <taxon>Endopterygota</taxon>
        <taxon>Hymenoptera</taxon>
        <taxon>Apocrita</taxon>
        <taxon>Aculeata</taxon>
        <taxon>Formicoidea</taxon>
        <taxon>Formicidae</taxon>
        <taxon>Ponerinae</taxon>
        <taxon>Ponerini</taxon>
        <taxon>Dinoponera</taxon>
    </lineage>
</organism>
<feature type="region of interest" description="Disordered" evidence="10">
    <location>
        <begin position="1163"/>
        <end position="1203"/>
    </location>
</feature>
<sequence>MSENMCDEILFKDYYKAENTDDEENNNDLLAQLYAEIYYPSNHEIELGANILSNAVPLSNCIVTELNKQENIQHRFNKKGISELEVTRGQEEPVAKVSTQTNKNNLANQEIDNTAEKKKSKKNSSKKHNSPKLLKNKHREKSQKENIVSSDESDMDSKYNVLQKNMKQEKLMSRKRQNETSEDSDSESVLEVPLPPKPKPLLINLRDSDDEDAGSSIDEDDLLEGRLHDKNAFKNSSGVFNFRASSSSSSSSPEVEIIEVMPNRQDTIAISNTADESSQNNNISVTTNDKSTRAHEFNDDIVLNCTIIQKGARSIDEIKQLSKSVEQNKIGTSPEDTSKYSKKRSSQNTPRDDRADDTCTFQEPWTSPDRGEKSEKQTKKTRQNTNINETDKNIRDNIKYNLKNKVQSVEDTSLEMSYGINNDPVVSRKRHSEGNNGEGGEDGVAENNSPVQKRQCTVQQSDQLNVASTSQSSGKRIRNPIISDFHKLPKLGSYWTKFFVPLPEVVKNFYNDSRGQNFYNDSRGQNFYNDPRGQNFSNDSLGQNFDIHELQSGMSKDPKLWAILDEDLMPCPAIKRGRYWSRCSSCQRDGHQRKDCPEQRAKVECCHMCGVRGHVTWRCPQRQCLTCGKKQDTYRKTCEYCRTLYCTMCCSVGHKKEYCPDLWRRYHQVTREVSRLPRNPGNVMKPASQLHCCNCSKRGHEFSTCNEYRWSAHFRTSPFVTNYTEGPCYELEIGPERTPVIDKTVEILPYRLKNKGTLNQQIQEDMSVAEVQAEPFPDVNAPSSSTSAQTNEKVYTQEYPEEQVMMISEATVLNFANVIYCCGNYRNKKDSDARVLVSNLSQHKTLSSAGKNFVQSKFSNGTVIPAFLRKLRKAAHFEMTIGLLASKSEVMVQLMASKECVCLLFYLLLHWLDLPINEKQHGIDVNLPMQSDLMWHFLTNLDLQRKEIKDPFRLMNVVNIFKHKMLNMPKNKEYFHNQMCMWDAQTKLLTYINTHPEPSSHVRKILSYIEMLKCSENSNHQLDAATYLDILLSYNNIYTPHTPPKLRVTLQRIMEQIQNLEKTSDFTEDQFPSDADANSVSFATSSFYMSQEIDTIANPSTTTNVQDMLHDTSCVIQMNNSDDIYQPGTSNTVKNRMQYPQNISSFHNEPVSIQSINLEREDDKDNGVNMNTNVPATKTSINTTDTNNQSNNQKPPTRKMRNKASTVEQRLLKENLLCKQARKLARQAYAFEIPYMVKAAEDLQRKIKNKTLNKKHLQTMRKMISMESKHRKQIKNCYSHLN</sequence>
<keyword evidence="5" id="KW-0862">Zinc</keyword>
<evidence type="ECO:0000313" key="13">
    <source>
        <dbReference type="RefSeq" id="XP_014483266.1"/>
    </source>
</evidence>
<dbReference type="PANTHER" id="PTHR46543:SF1">
    <property type="entry name" value="ZINC FINGER CCHC DOMAIN-CONTAINING PROTEIN 7"/>
    <property type="match status" value="1"/>
</dbReference>
<dbReference type="InterPro" id="IPR036875">
    <property type="entry name" value="Znf_CCHC_sf"/>
</dbReference>
<protein>
    <recommendedName>
        <fullName evidence="7">Zinc finger CCHC domain-containing protein 7</fullName>
    </recommendedName>
    <alternativeName>
        <fullName evidence="8">TRAMP-like complex RNA-binding factor ZCCHC7</fullName>
    </alternativeName>
</protein>
<dbReference type="GO" id="GO:0003723">
    <property type="term" value="F:RNA binding"/>
    <property type="evidence" value="ECO:0007669"/>
    <property type="project" value="TreeGrafter"/>
</dbReference>
<dbReference type="GO" id="GO:0071037">
    <property type="term" value="P:nuclear polyadenylation-dependent snRNA catabolic process"/>
    <property type="evidence" value="ECO:0007669"/>
    <property type="project" value="TreeGrafter"/>
</dbReference>
<dbReference type="PANTHER" id="PTHR46543">
    <property type="entry name" value="ZINC FINGER CCHC DOMAIN-CONTAINING PROTEIN 7"/>
    <property type="match status" value="1"/>
</dbReference>
<dbReference type="SUPFAM" id="SSF57756">
    <property type="entry name" value="Retrovirus zinc finger-like domains"/>
    <property type="match status" value="1"/>
</dbReference>
<dbReference type="SMART" id="SM00343">
    <property type="entry name" value="ZnF_C2HC"/>
    <property type="match status" value="3"/>
</dbReference>
<evidence type="ECO:0000256" key="10">
    <source>
        <dbReference type="SAM" id="MobiDB-lite"/>
    </source>
</evidence>
<feature type="region of interest" description="Disordered" evidence="10">
    <location>
        <begin position="92"/>
        <end position="200"/>
    </location>
</feature>
<evidence type="ECO:0000256" key="5">
    <source>
        <dbReference type="ARBA" id="ARBA00022833"/>
    </source>
</evidence>
<feature type="compositionally biased region" description="Polar residues" evidence="10">
    <location>
        <begin position="1168"/>
        <end position="1178"/>
    </location>
</feature>
<feature type="compositionally biased region" description="Basic and acidic residues" evidence="10">
    <location>
        <begin position="166"/>
        <end position="179"/>
    </location>
</feature>
<evidence type="ECO:0000313" key="12">
    <source>
        <dbReference type="Proteomes" id="UP000515204"/>
    </source>
</evidence>
<evidence type="ECO:0000256" key="7">
    <source>
        <dbReference type="ARBA" id="ARBA00041190"/>
    </source>
</evidence>
<feature type="compositionally biased region" description="Polar residues" evidence="10">
    <location>
        <begin position="324"/>
        <end position="335"/>
    </location>
</feature>
<proteinExistence type="predicted"/>
<feature type="region of interest" description="Disordered" evidence="10">
    <location>
        <begin position="420"/>
        <end position="475"/>
    </location>
</feature>
<evidence type="ECO:0000256" key="8">
    <source>
        <dbReference type="ARBA" id="ARBA00043023"/>
    </source>
</evidence>
<dbReference type="InterPro" id="IPR001878">
    <property type="entry name" value="Znf_CCHC"/>
</dbReference>
<comment type="subcellular location">
    <subcellularLocation>
        <location evidence="1">Nucleus</location>
    </subcellularLocation>
</comment>
<keyword evidence="3" id="KW-0677">Repeat</keyword>
<dbReference type="CTD" id="84186"/>
<evidence type="ECO:0000259" key="11">
    <source>
        <dbReference type="PROSITE" id="PS50158"/>
    </source>
</evidence>
<dbReference type="GO" id="GO:0071031">
    <property type="term" value="P:nuclear mRNA surveillance of mRNA 3'-end processing"/>
    <property type="evidence" value="ECO:0007669"/>
    <property type="project" value="TreeGrafter"/>
</dbReference>
<dbReference type="KEGG" id="dqu:106748865"/>
<dbReference type="GO" id="GO:0071036">
    <property type="term" value="P:nuclear polyadenylation-dependent snoRNA catabolic process"/>
    <property type="evidence" value="ECO:0007669"/>
    <property type="project" value="TreeGrafter"/>
</dbReference>
<evidence type="ECO:0000256" key="9">
    <source>
        <dbReference type="PROSITE-ProRule" id="PRU00047"/>
    </source>
</evidence>
<keyword evidence="4 9" id="KW-0863">Zinc-finger</keyword>
<evidence type="ECO:0000256" key="3">
    <source>
        <dbReference type="ARBA" id="ARBA00022737"/>
    </source>
</evidence>
<feature type="compositionally biased region" description="Polar residues" evidence="10">
    <location>
        <begin position="97"/>
        <end position="112"/>
    </location>
</feature>
<feature type="compositionally biased region" description="Low complexity" evidence="10">
    <location>
        <begin position="1179"/>
        <end position="1193"/>
    </location>
</feature>
<evidence type="ECO:0000256" key="1">
    <source>
        <dbReference type="ARBA" id="ARBA00004123"/>
    </source>
</evidence>
<dbReference type="Gene3D" id="4.10.60.10">
    <property type="entry name" value="Zinc finger, CCHC-type"/>
    <property type="match status" value="2"/>
</dbReference>
<dbReference type="PROSITE" id="PS50158">
    <property type="entry name" value="ZF_CCHC"/>
    <property type="match status" value="1"/>
</dbReference>
<dbReference type="InterPro" id="IPR051644">
    <property type="entry name" value="TRAMP_AT-DNA-binding"/>
</dbReference>
<feature type="compositionally biased region" description="Polar residues" evidence="10">
    <location>
        <begin position="449"/>
        <end position="474"/>
    </location>
</feature>
<gene>
    <name evidence="13" type="primary">LOC106748865</name>
</gene>
<evidence type="ECO:0000256" key="6">
    <source>
        <dbReference type="ARBA" id="ARBA00023242"/>
    </source>
</evidence>
<dbReference type="GO" id="GO:0031499">
    <property type="term" value="C:TRAMP complex"/>
    <property type="evidence" value="ECO:0007669"/>
    <property type="project" value="TreeGrafter"/>
</dbReference>
<accession>A0A6P3XXK4</accession>
<evidence type="ECO:0000256" key="4">
    <source>
        <dbReference type="ARBA" id="ARBA00022771"/>
    </source>
</evidence>
<name>A0A6P3XXK4_DINQU</name>
<keyword evidence="12" id="KW-1185">Reference proteome</keyword>
<dbReference type="GO" id="GO:0071039">
    <property type="term" value="P:nuclear polyadenylation-dependent CUT catabolic process"/>
    <property type="evidence" value="ECO:0007669"/>
    <property type="project" value="TreeGrafter"/>
</dbReference>
<dbReference type="OrthoDB" id="7608935at2759"/>
<feature type="compositionally biased region" description="Basic and acidic residues" evidence="10">
    <location>
        <begin position="369"/>
        <end position="378"/>
    </location>
</feature>
<keyword evidence="2" id="KW-0479">Metal-binding</keyword>
<feature type="compositionally biased region" description="Basic residues" evidence="10">
    <location>
        <begin position="118"/>
        <end position="141"/>
    </location>
</feature>
<evidence type="ECO:0000256" key="2">
    <source>
        <dbReference type="ARBA" id="ARBA00022723"/>
    </source>
</evidence>